<reference evidence="2 3" key="1">
    <citation type="submission" date="2021-07" db="EMBL/GenBank/DDBJ databases">
        <authorList>
            <person name="Palmer J.M."/>
        </authorList>
    </citation>
    <scope>NUCLEOTIDE SEQUENCE [LARGE SCALE GENOMIC DNA]</scope>
    <source>
        <strain evidence="2 3">AT_MEX2019</strain>
        <tissue evidence="2">Muscle</tissue>
    </source>
</reference>
<comment type="caution">
    <text evidence="2">The sequence shown here is derived from an EMBL/GenBank/DDBJ whole genome shotgun (WGS) entry which is preliminary data.</text>
</comment>
<feature type="region of interest" description="Disordered" evidence="1">
    <location>
        <begin position="14"/>
        <end position="37"/>
    </location>
</feature>
<protein>
    <submittedName>
        <fullName evidence="2">Uncharacterized protein</fullName>
    </submittedName>
</protein>
<accession>A0ABU7BT72</accession>
<evidence type="ECO:0000313" key="3">
    <source>
        <dbReference type="Proteomes" id="UP001345963"/>
    </source>
</evidence>
<dbReference type="Proteomes" id="UP001345963">
    <property type="component" value="Unassembled WGS sequence"/>
</dbReference>
<keyword evidence="3" id="KW-1185">Reference proteome</keyword>
<proteinExistence type="predicted"/>
<sequence>MTTITRTTIAKLKLAKGGVSPSRRPPASFPQPFTQRGPLRLLLPDQKQAKSPARLQRRMSISRGGWWACHGGRKGGSVQLEWEAE</sequence>
<gene>
    <name evidence="2" type="ORF">ATANTOWER_013994</name>
</gene>
<name>A0ABU7BT72_9TELE</name>
<dbReference type="EMBL" id="JAHUTI010061936">
    <property type="protein sequence ID" value="MED6252594.1"/>
    <property type="molecule type" value="Genomic_DNA"/>
</dbReference>
<evidence type="ECO:0000256" key="1">
    <source>
        <dbReference type="SAM" id="MobiDB-lite"/>
    </source>
</evidence>
<evidence type="ECO:0000313" key="2">
    <source>
        <dbReference type="EMBL" id="MED6252594.1"/>
    </source>
</evidence>
<organism evidence="2 3">
    <name type="scientific">Ataeniobius toweri</name>
    <dbReference type="NCBI Taxonomy" id="208326"/>
    <lineage>
        <taxon>Eukaryota</taxon>
        <taxon>Metazoa</taxon>
        <taxon>Chordata</taxon>
        <taxon>Craniata</taxon>
        <taxon>Vertebrata</taxon>
        <taxon>Euteleostomi</taxon>
        <taxon>Actinopterygii</taxon>
        <taxon>Neopterygii</taxon>
        <taxon>Teleostei</taxon>
        <taxon>Neoteleostei</taxon>
        <taxon>Acanthomorphata</taxon>
        <taxon>Ovalentaria</taxon>
        <taxon>Atherinomorphae</taxon>
        <taxon>Cyprinodontiformes</taxon>
        <taxon>Goodeidae</taxon>
        <taxon>Ataeniobius</taxon>
    </lineage>
</organism>